<evidence type="ECO:0000256" key="11">
    <source>
        <dbReference type="ARBA" id="ARBA00023203"/>
    </source>
</evidence>
<feature type="domain" description="KIND" evidence="15">
    <location>
        <begin position="293"/>
        <end position="516"/>
    </location>
</feature>
<keyword evidence="11" id="KW-0009">Actin-binding</keyword>
<dbReference type="CDD" id="cd22068">
    <property type="entry name" value="WH2_DmSpire_r3-like"/>
    <property type="match status" value="1"/>
</dbReference>
<feature type="region of interest" description="Disordered" evidence="14">
    <location>
        <begin position="663"/>
        <end position="807"/>
    </location>
</feature>
<feature type="region of interest" description="Disordered" evidence="14">
    <location>
        <begin position="1"/>
        <end position="40"/>
    </location>
</feature>
<evidence type="ECO:0000313" key="17">
    <source>
        <dbReference type="RefSeq" id="XP_046597633.1"/>
    </source>
</evidence>
<feature type="compositionally biased region" description="Basic and acidic residues" evidence="14">
    <location>
        <begin position="703"/>
        <end position="715"/>
    </location>
</feature>
<keyword evidence="16" id="KW-1185">Reference proteome</keyword>
<dbReference type="InterPro" id="IPR011011">
    <property type="entry name" value="Znf_FYVE_PHD"/>
</dbReference>
<protein>
    <submittedName>
        <fullName evidence="17">Protein spire isoform X1</fullName>
    </submittedName>
</protein>
<keyword evidence="9" id="KW-0653">Protein transport</keyword>
<evidence type="ECO:0000256" key="3">
    <source>
        <dbReference type="ARBA" id="ARBA00004413"/>
    </source>
</evidence>
<feature type="region of interest" description="Disordered" evidence="14">
    <location>
        <begin position="1036"/>
        <end position="1124"/>
    </location>
</feature>
<evidence type="ECO:0000313" key="16">
    <source>
        <dbReference type="Proteomes" id="UP000829291"/>
    </source>
</evidence>
<gene>
    <name evidence="17" type="primary">LOC107224131</name>
</gene>
<evidence type="ECO:0000256" key="2">
    <source>
        <dbReference type="ARBA" id="ARBA00004245"/>
    </source>
</evidence>
<dbReference type="Gene3D" id="1.10.510.10">
    <property type="entry name" value="Transferase(Phosphotransferase) domain 1"/>
    <property type="match status" value="1"/>
</dbReference>
<feature type="compositionally biased region" description="Acidic residues" evidence="14">
    <location>
        <begin position="83"/>
        <end position="96"/>
    </location>
</feature>
<evidence type="ECO:0000256" key="10">
    <source>
        <dbReference type="ARBA" id="ARBA00023136"/>
    </source>
</evidence>
<dbReference type="InterPro" id="IPR029901">
    <property type="entry name" value="Spire"/>
</dbReference>
<feature type="compositionally biased region" description="Low complexity" evidence="14">
    <location>
        <begin position="1056"/>
        <end position="1070"/>
    </location>
</feature>
<feature type="compositionally biased region" description="Acidic residues" evidence="14">
    <location>
        <begin position="771"/>
        <end position="795"/>
    </location>
</feature>
<keyword evidence="13" id="KW-0968">Cytoplasmic vesicle</keyword>
<dbReference type="PANTHER" id="PTHR21345:SF3">
    <property type="entry name" value="PROTEIN SPIRE"/>
    <property type="match status" value="1"/>
</dbReference>
<feature type="region of interest" description="Disordered" evidence="14">
    <location>
        <begin position="355"/>
        <end position="375"/>
    </location>
</feature>
<name>A0ABM3GBI3_NEOLC</name>
<dbReference type="Gene3D" id="3.30.40.10">
    <property type="entry name" value="Zinc/RING finger domain, C3HC4 (zinc finger)"/>
    <property type="match status" value="1"/>
</dbReference>
<evidence type="ECO:0000256" key="7">
    <source>
        <dbReference type="ARBA" id="ARBA00022490"/>
    </source>
</evidence>
<evidence type="ECO:0000259" key="15">
    <source>
        <dbReference type="PROSITE" id="PS51377"/>
    </source>
</evidence>
<evidence type="ECO:0000256" key="6">
    <source>
        <dbReference type="ARBA" id="ARBA00022475"/>
    </source>
</evidence>
<dbReference type="SMART" id="SM00750">
    <property type="entry name" value="KIND"/>
    <property type="match status" value="1"/>
</dbReference>
<evidence type="ECO:0000256" key="13">
    <source>
        <dbReference type="ARBA" id="ARBA00023329"/>
    </source>
</evidence>
<reference evidence="17" key="1">
    <citation type="submission" date="2025-08" db="UniProtKB">
        <authorList>
            <consortium name="RefSeq"/>
        </authorList>
    </citation>
    <scope>IDENTIFICATION</scope>
    <source>
        <tissue evidence="17">Thorax and Abdomen</tissue>
    </source>
</reference>
<feature type="region of interest" description="Disordered" evidence="14">
    <location>
        <begin position="71"/>
        <end position="126"/>
    </location>
</feature>
<accession>A0ABM3GBI3</accession>
<organism evidence="16 17">
    <name type="scientific">Neodiprion lecontei</name>
    <name type="common">Redheaded pine sawfly</name>
    <dbReference type="NCBI Taxonomy" id="441921"/>
    <lineage>
        <taxon>Eukaryota</taxon>
        <taxon>Metazoa</taxon>
        <taxon>Ecdysozoa</taxon>
        <taxon>Arthropoda</taxon>
        <taxon>Hexapoda</taxon>
        <taxon>Insecta</taxon>
        <taxon>Pterygota</taxon>
        <taxon>Neoptera</taxon>
        <taxon>Endopterygota</taxon>
        <taxon>Hymenoptera</taxon>
        <taxon>Tenthredinoidea</taxon>
        <taxon>Diprionidae</taxon>
        <taxon>Diprioninae</taxon>
        <taxon>Neodiprion</taxon>
    </lineage>
</organism>
<dbReference type="Proteomes" id="UP000829291">
    <property type="component" value="Chromosome 5"/>
</dbReference>
<evidence type="ECO:0000256" key="14">
    <source>
        <dbReference type="SAM" id="MobiDB-lite"/>
    </source>
</evidence>
<evidence type="ECO:0000256" key="4">
    <source>
        <dbReference type="ARBA" id="ARBA00010956"/>
    </source>
</evidence>
<dbReference type="GeneID" id="107224131"/>
<evidence type="ECO:0000256" key="9">
    <source>
        <dbReference type="ARBA" id="ARBA00022927"/>
    </source>
</evidence>
<keyword evidence="5" id="KW-0813">Transport</keyword>
<keyword evidence="7" id="KW-0963">Cytoplasm</keyword>
<feature type="compositionally biased region" description="Low complexity" evidence="14">
    <location>
        <begin position="1104"/>
        <end position="1117"/>
    </location>
</feature>
<keyword evidence="12" id="KW-0206">Cytoskeleton</keyword>
<comment type="similarity">
    <text evidence="4">Belongs to the spire family.</text>
</comment>
<keyword evidence="10" id="KW-0472">Membrane</keyword>
<feature type="compositionally biased region" description="Polar residues" evidence="14">
    <location>
        <begin position="731"/>
        <end position="741"/>
    </location>
</feature>
<feature type="region of interest" description="Disordered" evidence="14">
    <location>
        <begin position="585"/>
        <end position="606"/>
    </location>
</feature>
<feature type="region of interest" description="Disordered" evidence="14">
    <location>
        <begin position="418"/>
        <end position="461"/>
    </location>
</feature>
<evidence type="ECO:0000256" key="1">
    <source>
        <dbReference type="ARBA" id="ARBA00004180"/>
    </source>
</evidence>
<dbReference type="InterPro" id="IPR013083">
    <property type="entry name" value="Znf_RING/FYVE/PHD"/>
</dbReference>
<dbReference type="SUPFAM" id="SSF57903">
    <property type="entry name" value="FYVE/PHD zinc finger"/>
    <property type="match status" value="1"/>
</dbReference>
<feature type="compositionally biased region" description="Basic and acidic residues" evidence="14">
    <location>
        <begin position="889"/>
        <end position="898"/>
    </location>
</feature>
<evidence type="ECO:0000256" key="12">
    <source>
        <dbReference type="ARBA" id="ARBA00023212"/>
    </source>
</evidence>
<evidence type="ECO:0000256" key="8">
    <source>
        <dbReference type="ARBA" id="ARBA00022737"/>
    </source>
</evidence>
<feature type="compositionally biased region" description="Gly residues" evidence="14">
    <location>
        <begin position="588"/>
        <end position="600"/>
    </location>
</feature>
<dbReference type="Pfam" id="PF16474">
    <property type="entry name" value="KIND"/>
    <property type="match status" value="1"/>
</dbReference>
<feature type="compositionally biased region" description="Polar residues" evidence="14">
    <location>
        <begin position="358"/>
        <end position="370"/>
    </location>
</feature>
<feature type="compositionally biased region" description="Low complexity" evidence="14">
    <location>
        <begin position="851"/>
        <end position="864"/>
    </location>
</feature>
<dbReference type="PANTHER" id="PTHR21345">
    <property type="entry name" value="SPIRE"/>
    <property type="match status" value="1"/>
</dbReference>
<keyword evidence="6" id="KW-1003">Cell membrane</keyword>
<dbReference type="RefSeq" id="XP_046597633.1">
    <property type="nucleotide sequence ID" value="XM_046741677.1"/>
</dbReference>
<sequence>MALDVTAIAEYNDDEKSKEAFVETETGDNSETSSAHVGPVSRCRAARNIAADNDNSAKRGVRWCAVRSAGASFSDDNNNEQNNNDENENDNDDNNNVDDNARRGVNDGDRPTFGARGEFESEFDQSEQLSFKALGRSHSASGDKNNYNNNNRRAERVHVNERGRCAGEEINGSIESVSGSRSIGLLGRTATIGELGMIAESPISNSGDNSGKNANWRNSERLAEVAMTAAAGGDEEESALARIVSRNERDHRATRSCENTPVTASCCPTIVRSGKKLHQPPRPRCRLNADNCLSLRDILLSFNGPISEEQAWALCYQCARCFKNAIFSHPHPSPRNDDRLYHVTELSHVLLHRDGDVHQSTMRNSPNNADTDSREAFTSEHKLVFSLGMIVFAALDFGLDEEEERRVAPDLEALITLMTQPEDESEAEDRLQETDDEGIERDSGESEDDPIHQTPDAHGVHPAGYIRRVCTPRVPAPCSVNTVIQLCTRHLQGTSEQADTHYKAVVRALVAEALELSHFLEKVAADKQGNNSTSSVTGDTTERNLDTLDFNDWTNVRIWRALQARFWVQVIGELRRGVKLKKVERSIGPGGEGGTGGGHPGGKRTRVTGRGIEFELTPYEILMDDIRARRYRLRTTPSPSPAHLRKDAHAVILDFIRSRPPLKKASERKLPPLKRQSTPHELLMESIKRPPKPLRPSCSPKRLGRDDATEQRTPTRDFVLSGTGTRDDVETTNAGLDTTPKSSRRASNDLSRPPHHPPRRLIIPDDVKLDGEDDDDDDCWGDGNEIEDDNDEAEVEGERERAGESANPWRRTGGLRLTRNEYHRFCDTQLESYDLATQCPTRRVSNRRHTVTSVTSTGLGTLSLPHSRPQSRQYESRNLRDTTLPRAPRSKDRDRFIEPELPSSVSSSQDELGQEVSMLKSSSKGGGNSSLGNMFLDERLSLTLEEIVHIRSVLTKAELESLPVEGRVKEDVEKRRVCFLCLKTRFGILGPWGQRCRLCERTVCGKCYIKMRIPTEHFAHVPVVLLSPSLMLSPASEVDGKEYSSPSHGAVRNLWPRPAGGVGSAPASPATKRRDPALRNTPTPTPTPSSVNISHREDNGTACNSLPPSNSSPAASSQKMDKSRRFYCSSANSSPARTSASSARYGAGDLRVAEQLRGVAMVVCQDCRILVLQIIQSSRTTRATIRNNVISRLTLNLSPIYV</sequence>
<feature type="region of interest" description="Disordered" evidence="14">
    <location>
        <begin position="846"/>
        <end position="926"/>
    </location>
</feature>
<keyword evidence="8" id="KW-0677">Repeat</keyword>
<dbReference type="InterPro" id="IPR011019">
    <property type="entry name" value="KIND_dom"/>
</dbReference>
<dbReference type="PROSITE" id="PS51377">
    <property type="entry name" value="KIND"/>
    <property type="match status" value="1"/>
</dbReference>
<comment type="subcellular location">
    <subcellularLocation>
        <location evidence="3">Cell membrane</location>
        <topology evidence="3">Peripheral membrane protein</topology>
        <orientation evidence="3">Cytoplasmic side</orientation>
    </subcellularLocation>
    <subcellularLocation>
        <location evidence="2">Cytoplasm</location>
        <location evidence="2">Cytoskeleton</location>
    </subcellularLocation>
    <subcellularLocation>
        <location evidence="1">Cytoplasmic vesicle membrane</location>
        <topology evidence="1">Peripheral membrane protein</topology>
        <orientation evidence="1">Cytoplasmic side</orientation>
    </subcellularLocation>
</comment>
<proteinExistence type="inferred from homology"/>
<feature type="compositionally biased region" description="Basic and acidic residues" evidence="14">
    <location>
        <begin position="99"/>
        <end position="110"/>
    </location>
</feature>
<evidence type="ECO:0000256" key="5">
    <source>
        <dbReference type="ARBA" id="ARBA00022448"/>
    </source>
</evidence>